<gene>
    <name evidence="1" type="ORF">SAMN02746065_101105</name>
</gene>
<name>A0A1W1YJC4_9BACT</name>
<dbReference type="STRING" id="1121400.SAMN02746065_101105"/>
<protein>
    <submittedName>
        <fullName evidence="1">Uncharacterized protein</fullName>
    </submittedName>
</protein>
<dbReference type="RefSeq" id="WP_084066427.1">
    <property type="nucleotide sequence ID" value="NZ_FWXY01000001.1"/>
</dbReference>
<reference evidence="1 2" key="1">
    <citation type="submission" date="2017-04" db="EMBL/GenBank/DDBJ databases">
        <authorList>
            <person name="Afonso C.L."/>
            <person name="Miller P.J."/>
            <person name="Scott M.A."/>
            <person name="Spackman E."/>
            <person name="Goraichik I."/>
            <person name="Dimitrov K.M."/>
            <person name="Suarez D.L."/>
            <person name="Swayne D.E."/>
        </authorList>
    </citation>
    <scope>NUCLEOTIDE SEQUENCE [LARGE SCALE GENOMIC DNA]</scope>
    <source>
        <strain evidence="1 2">DSM 3385</strain>
    </source>
</reference>
<dbReference type="EMBL" id="FWXY01000001">
    <property type="protein sequence ID" value="SMC36330.1"/>
    <property type="molecule type" value="Genomic_DNA"/>
</dbReference>
<organism evidence="1 2">
    <name type="scientific">Desulfocicer vacuolatum DSM 3385</name>
    <dbReference type="NCBI Taxonomy" id="1121400"/>
    <lineage>
        <taxon>Bacteria</taxon>
        <taxon>Pseudomonadati</taxon>
        <taxon>Thermodesulfobacteriota</taxon>
        <taxon>Desulfobacteria</taxon>
        <taxon>Desulfobacterales</taxon>
        <taxon>Desulfobacteraceae</taxon>
        <taxon>Desulfocicer</taxon>
    </lineage>
</organism>
<dbReference type="AlphaFoldDB" id="A0A1W1YJC4"/>
<dbReference type="OrthoDB" id="5422201at2"/>
<evidence type="ECO:0000313" key="1">
    <source>
        <dbReference type="EMBL" id="SMC36330.1"/>
    </source>
</evidence>
<evidence type="ECO:0000313" key="2">
    <source>
        <dbReference type="Proteomes" id="UP000192418"/>
    </source>
</evidence>
<keyword evidence="2" id="KW-1185">Reference proteome</keyword>
<proteinExistence type="predicted"/>
<sequence length="121" mass="13834">MTVPAYQIQNILTLYCRKLKQSSCKEQGKISTPLPLQLNVIAKSKKETVINKVKESIVSKITIMGPRRYMETHVRPTISVVSPLRKSASRKNHLFSFTSLEKGNIRIQKSISMENKDGIWF</sequence>
<dbReference type="Proteomes" id="UP000192418">
    <property type="component" value="Unassembled WGS sequence"/>
</dbReference>
<accession>A0A1W1YJC4</accession>